<evidence type="ECO:0000313" key="1">
    <source>
        <dbReference type="EMBL" id="TWO73240.1"/>
    </source>
</evidence>
<evidence type="ECO:0000313" key="2">
    <source>
        <dbReference type="Proteomes" id="UP000318199"/>
    </source>
</evidence>
<name>A0A562ZX94_9BURK</name>
<proteinExistence type="predicted"/>
<reference evidence="1 2" key="1">
    <citation type="submission" date="2019-07" db="EMBL/GenBank/DDBJ databases">
        <title>Caenimonas sedimenti sp. nov., isolated from activated sludge.</title>
        <authorList>
            <person name="Xu J."/>
        </authorList>
    </citation>
    <scope>NUCLEOTIDE SEQUENCE [LARGE SCALE GENOMIC DNA]</scope>
    <source>
        <strain evidence="1 2">HX-9-20</strain>
    </source>
</reference>
<organism evidence="1 2">
    <name type="scientific">Caenimonas sedimenti</name>
    <dbReference type="NCBI Taxonomy" id="2596921"/>
    <lineage>
        <taxon>Bacteria</taxon>
        <taxon>Pseudomonadati</taxon>
        <taxon>Pseudomonadota</taxon>
        <taxon>Betaproteobacteria</taxon>
        <taxon>Burkholderiales</taxon>
        <taxon>Comamonadaceae</taxon>
        <taxon>Caenimonas</taxon>
    </lineage>
</organism>
<gene>
    <name evidence="1" type="ORF">FN976_03110</name>
</gene>
<sequence>MRKELLIAVRQTVSRGACRTGPDLPGFTDRAFGKLSGAGQLPGDAALKPAAVPPIIKKERSFVFVGIATNAQADAE</sequence>
<accession>A0A562ZX94</accession>
<dbReference type="AlphaFoldDB" id="A0A562ZX94"/>
<dbReference type="RefSeq" id="WP_145890838.1">
    <property type="nucleotide sequence ID" value="NZ_VOBQ01000002.1"/>
</dbReference>
<keyword evidence="2" id="KW-1185">Reference proteome</keyword>
<dbReference type="Proteomes" id="UP000318199">
    <property type="component" value="Unassembled WGS sequence"/>
</dbReference>
<protein>
    <submittedName>
        <fullName evidence="1">Uncharacterized protein</fullName>
    </submittedName>
</protein>
<comment type="caution">
    <text evidence="1">The sequence shown here is derived from an EMBL/GenBank/DDBJ whole genome shotgun (WGS) entry which is preliminary data.</text>
</comment>
<dbReference type="EMBL" id="VOBQ01000002">
    <property type="protein sequence ID" value="TWO73240.1"/>
    <property type="molecule type" value="Genomic_DNA"/>
</dbReference>